<protein>
    <submittedName>
        <fullName evidence="2">Uncharacterized protein</fullName>
    </submittedName>
</protein>
<reference evidence="2 3" key="1">
    <citation type="submission" date="2023-08" db="EMBL/GenBank/DDBJ databases">
        <title>Black Yeasts Isolated from many extreme environments.</title>
        <authorList>
            <person name="Coleine C."/>
            <person name="Stajich J.E."/>
            <person name="Selbmann L."/>
        </authorList>
    </citation>
    <scope>NUCLEOTIDE SEQUENCE [LARGE SCALE GENOMIC DNA]</scope>
    <source>
        <strain evidence="2 3">CCFEE 5910</strain>
    </source>
</reference>
<proteinExistence type="predicted"/>
<feature type="compositionally biased region" description="Polar residues" evidence="1">
    <location>
        <begin position="160"/>
        <end position="176"/>
    </location>
</feature>
<feature type="compositionally biased region" description="Basic and acidic residues" evidence="1">
    <location>
        <begin position="267"/>
        <end position="279"/>
    </location>
</feature>
<dbReference type="AlphaFoldDB" id="A0AAN7SW16"/>
<feature type="region of interest" description="Disordered" evidence="1">
    <location>
        <begin position="119"/>
        <end position="309"/>
    </location>
</feature>
<feature type="compositionally biased region" description="Basic and acidic residues" evidence="1">
    <location>
        <begin position="139"/>
        <end position="156"/>
    </location>
</feature>
<dbReference type="Proteomes" id="UP001309876">
    <property type="component" value="Unassembled WGS sequence"/>
</dbReference>
<accession>A0AAN7SW16</accession>
<evidence type="ECO:0000256" key="1">
    <source>
        <dbReference type="SAM" id="MobiDB-lite"/>
    </source>
</evidence>
<keyword evidence="3" id="KW-1185">Reference proteome</keyword>
<gene>
    <name evidence="2" type="ORF">LTR05_006626</name>
</gene>
<feature type="compositionally biased region" description="Basic and acidic residues" evidence="1">
    <location>
        <begin position="119"/>
        <end position="129"/>
    </location>
</feature>
<organism evidence="2 3">
    <name type="scientific">Lithohypha guttulata</name>
    <dbReference type="NCBI Taxonomy" id="1690604"/>
    <lineage>
        <taxon>Eukaryota</taxon>
        <taxon>Fungi</taxon>
        <taxon>Dikarya</taxon>
        <taxon>Ascomycota</taxon>
        <taxon>Pezizomycotina</taxon>
        <taxon>Eurotiomycetes</taxon>
        <taxon>Chaetothyriomycetidae</taxon>
        <taxon>Chaetothyriales</taxon>
        <taxon>Trichomeriaceae</taxon>
        <taxon>Lithohypha</taxon>
    </lineage>
</organism>
<feature type="compositionally biased region" description="Basic and acidic residues" evidence="1">
    <location>
        <begin position="227"/>
        <end position="238"/>
    </location>
</feature>
<evidence type="ECO:0000313" key="2">
    <source>
        <dbReference type="EMBL" id="KAK5082746.1"/>
    </source>
</evidence>
<dbReference type="EMBL" id="JAVRRJ010000007">
    <property type="protein sequence ID" value="KAK5082746.1"/>
    <property type="molecule type" value="Genomic_DNA"/>
</dbReference>
<evidence type="ECO:0000313" key="3">
    <source>
        <dbReference type="Proteomes" id="UP001309876"/>
    </source>
</evidence>
<sequence length="420" mass="47702">MCMLAFCGVLFEEDVKLEQLKCSCGYTFTDILRDCFLDHRIPRQDAKKSIRQEKVPQTVSEAKKDPKMFEAYIRTRFMLHCINCGLLRRMYADEPNAGFDEQNLIRAFTEILEISRGDYESRGSSDSLRKFRPSPADRTLQEDSAQRRANPLERRPSRISGLSTSLQQNVSATTSHGDVIVSADPNARPLLPKPQSDRERPRTGSITQEGSRHRRPADTTTLMGAATHDEDQAFRRSESLSGAVFDDEIPFRGSTSHDNRRHPSKPRAGDFGDEERDRPQIYGSSPRTSIRPPGVSQHAVESTQSSEREINQARRALSPLMNKFLAFGYDQYDSLASFVSNSPDILKENPNTLQSLIISCLRRGEAANARRYAQRLLMLRTTWHKSLAKLSRDTQLQKELDEMVDKVLEKLGEQTARRHG</sequence>
<comment type="caution">
    <text evidence="2">The sequence shown here is derived from an EMBL/GenBank/DDBJ whole genome shotgun (WGS) entry which is preliminary data.</text>
</comment>
<name>A0AAN7SW16_9EURO</name>